<evidence type="ECO:0000256" key="4">
    <source>
        <dbReference type="ARBA" id="ARBA00022475"/>
    </source>
</evidence>
<dbReference type="PANTHER" id="PTHR30294:SF29">
    <property type="entry name" value="MULTIDRUG ABC TRANSPORTER PERMEASE YBHS-RELATED"/>
    <property type="match status" value="1"/>
</dbReference>
<keyword evidence="4" id="KW-1003">Cell membrane</keyword>
<sequence>MRILKLLLQKEFLQIFRNKSLLPMIFVMPLIQLLVLPLAADYEVKNIAISIVDHDHSTTSAALIRTITSSGYFELNDIGDAYEEAFQQIEKDQADIILEIPAFFERDLQRLKQNKLMISVNAINGTKASLGGAYLMSIIKSFHQQLGATVQVENPRGAGSGIEVRSQHWFNEYMNYHFFMVPGILAILVTMVGAYMSSLNIVKEKEIGTIEQINVSPIKKYHFILGKLIPFWLVGFFVFSVGLGGIAYMVYGIAVQGSLWLLYFILTFFLMAMLGFGLLLSTFAATQQQAMSLAFFFMMIFLLMSGLFTPIESMPAWAQVVAYLNPVTYFIEVLRMIVLKGSSFVHVKSHLWAIIGFAVFFNGLAIFNYRKTS</sequence>
<keyword evidence="6 8" id="KW-1133">Transmembrane helix</keyword>
<evidence type="ECO:0000256" key="7">
    <source>
        <dbReference type="ARBA" id="ARBA00023136"/>
    </source>
</evidence>
<keyword evidence="11" id="KW-1185">Reference proteome</keyword>
<gene>
    <name evidence="10" type="ORF">PEPS_34280</name>
</gene>
<dbReference type="RefSeq" id="WP_338398309.1">
    <property type="nucleotide sequence ID" value="NZ_AP025293.1"/>
</dbReference>
<protein>
    <submittedName>
        <fullName evidence="10">ABC transporter permease</fullName>
    </submittedName>
</protein>
<feature type="domain" description="ABC transmembrane type-2" evidence="9">
    <location>
        <begin position="132"/>
        <end position="372"/>
    </location>
</feature>
<feature type="transmembrane region" description="Helical" evidence="8">
    <location>
        <begin position="292"/>
        <end position="311"/>
    </location>
</feature>
<keyword evidence="5 8" id="KW-0812">Transmembrane</keyword>
<feature type="transmembrane region" description="Helical" evidence="8">
    <location>
        <begin position="176"/>
        <end position="196"/>
    </location>
</feature>
<evidence type="ECO:0000256" key="1">
    <source>
        <dbReference type="ARBA" id="ARBA00004651"/>
    </source>
</evidence>
<evidence type="ECO:0000256" key="3">
    <source>
        <dbReference type="ARBA" id="ARBA00022448"/>
    </source>
</evidence>
<keyword evidence="10" id="KW-0614">Plasmid</keyword>
<dbReference type="InterPro" id="IPR013525">
    <property type="entry name" value="ABC2_TM"/>
</dbReference>
<evidence type="ECO:0000256" key="6">
    <source>
        <dbReference type="ARBA" id="ARBA00022989"/>
    </source>
</evidence>
<reference evidence="10 11" key="1">
    <citation type="submission" date="2021-12" db="EMBL/GenBank/DDBJ databases">
        <title>Genome sequencing of bacteria with rrn-lacking chromosome and rrn-plasmid.</title>
        <authorList>
            <person name="Anda M."/>
            <person name="Iwasaki W."/>
        </authorList>
    </citation>
    <scope>NUCLEOTIDE SEQUENCE [LARGE SCALE GENOMIC DNA]</scope>
    <source>
        <strain evidence="10 11">NBRC 101262</strain>
        <plasmid evidence="10 11">pPP1</plasmid>
    </source>
</reference>
<name>A0ABM7VJK6_9BACT</name>
<geneLocation type="plasmid" evidence="10 11">
    <name>pPP1</name>
</geneLocation>
<feature type="transmembrane region" description="Helical" evidence="8">
    <location>
        <begin position="21"/>
        <end position="40"/>
    </location>
</feature>
<evidence type="ECO:0000313" key="10">
    <source>
        <dbReference type="EMBL" id="BDD01148.1"/>
    </source>
</evidence>
<keyword evidence="7 8" id="KW-0472">Membrane</keyword>
<dbReference type="PANTHER" id="PTHR30294">
    <property type="entry name" value="MEMBRANE COMPONENT OF ABC TRANSPORTER YHHJ-RELATED"/>
    <property type="match status" value="1"/>
</dbReference>
<feature type="transmembrane region" description="Helical" evidence="8">
    <location>
        <begin position="350"/>
        <end position="369"/>
    </location>
</feature>
<proteinExistence type="inferred from homology"/>
<evidence type="ECO:0000256" key="2">
    <source>
        <dbReference type="ARBA" id="ARBA00007783"/>
    </source>
</evidence>
<feature type="transmembrane region" description="Helical" evidence="8">
    <location>
        <begin position="229"/>
        <end position="254"/>
    </location>
</feature>
<keyword evidence="3" id="KW-0813">Transport</keyword>
<comment type="subcellular location">
    <subcellularLocation>
        <location evidence="1">Cell membrane</location>
        <topology evidence="1">Multi-pass membrane protein</topology>
    </subcellularLocation>
</comment>
<dbReference type="PROSITE" id="PS51012">
    <property type="entry name" value="ABC_TM2"/>
    <property type="match status" value="1"/>
</dbReference>
<evidence type="ECO:0000256" key="8">
    <source>
        <dbReference type="SAM" id="Phobius"/>
    </source>
</evidence>
<feature type="transmembrane region" description="Helical" evidence="8">
    <location>
        <begin position="260"/>
        <end position="280"/>
    </location>
</feature>
<evidence type="ECO:0000259" key="9">
    <source>
        <dbReference type="PROSITE" id="PS51012"/>
    </source>
</evidence>
<dbReference type="Pfam" id="PF12698">
    <property type="entry name" value="ABC2_membrane_3"/>
    <property type="match status" value="1"/>
</dbReference>
<dbReference type="InterPro" id="IPR051449">
    <property type="entry name" value="ABC-2_transporter_component"/>
</dbReference>
<organism evidence="10 11">
    <name type="scientific">Persicobacter psychrovividus</name>
    <dbReference type="NCBI Taxonomy" id="387638"/>
    <lineage>
        <taxon>Bacteria</taxon>
        <taxon>Pseudomonadati</taxon>
        <taxon>Bacteroidota</taxon>
        <taxon>Cytophagia</taxon>
        <taxon>Cytophagales</taxon>
        <taxon>Persicobacteraceae</taxon>
        <taxon>Persicobacter</taxon>
    </lineage>
</organism>
<accession>A0ABM7VJK6</accession>
<evidence type="ECO:0000313" key="11">
    <source>
        <dbReference type="Proteomes" id="UP001354989"/>
    </source>
</evidence>
<dbReference type="Gene3D" id="3.40.1710.10">
    <property type="entry name" value="abc type-2 transporter like domain"/>
    <property type="match status" value="1"/>
</dbReference>
<dbReference type="EMBL" id="AP025293">
    <property type="protein sequence ID" value="BDD01148.1"/>
    <property type="molecule type" value="Genomic_DNA"/>
</dbReference>
<dbReference type="Proteomes" id="UP001354989">
    <property type="component" value="Plasmid pPP1"/>
</dbReference>
<dbReference type="InterPro" id="IPR047817">
    <property type="entry name" value="ABC2_TM_bact-type"/>
</dbReference>
<evidence type="ECO:0000256" key="5">
    <source>
        <dbReference type="ARBA" id="ARBA00022692"/>
    </source>
</evidence>
<comment type="similarity">
    <text evidence="2">Belongs to the ABC-2 integral membrane protein family.</text>
</comment>